<dbReference type="PANTHER" id="PTHR24305">
    <property type="entry name" value="CYTOCHROME P450"/>
    <property type="match status" value="1"/>
</dbReference>
<evidence type="ECO:0000313" key="4">
    <source>
        <dbReference type="Proteomes" id="UP000269721"/>
    </source>
</evidence>
<sequence length="265" mass="29292">MAALTADYDREILKILGSRIDSLVNDDAAAAHEPDKEVADDGDDDIRALDILSLTVASSQREGRPLRLVETFSTIKSLIFAGHDTTATLMSWVCYLLGTHLSIEEKVLKEIDSVLGSRTEPTLADLSALTHLGDVIKEALRLFPAAGSARIGPKGAKLCGYDVENVIVYVAPFVIHRVPSLWGADADVFRPERWSDDQINPDHFVPFSRGRADCLGQKFALLEGKTILATVYRQFVFRPVKEIRAKRALTLIPGEDCEMRVMKRS</sequence>
<dbReference type="Proteomes" id="UP000269721">
    <property type="component" value="Unassembled WGS sequence"/>
</dbReference>
<dbReference type="GO" id="GO:0004497">
    <property type="term" value="F:monooxygenase activity"/>
    <property type="evidence" value="ECO:0007669"/>
    <property type="project" value="InterPro"/>
</dbReference>
<dbReference type="InterPro" id="IPR036396">
    <property type="entry name" value="Cyt_P450_sf"/>
</dbReference>
<dbReference type="GO" id="GO:0016705">
    <property type="term" value="F:oxidoreductase activity, acting on paired donors, with incorporation or reduction of molecular oxygen"/>
    <property type="evidence" value="ECO:0007669"/>
    <property type="project" value="InterPro"/>
</dbReference>
<dbReference type="GO" id="GO:0020037">
    <property type="term" value="F:heme binding"/>
    <property type="evidence" value="ECO:0007669"/>
    <property type="project" value="InterPro"/>
</dbReference>
<evidence type="ECO:0000313" key="3">
    <source>
        <dbReference type="EMBL" id="RKO87279.1"/>
    </source>
</evidence>
<comment type="cofactor">
    <cofactor evidence="2">
        <name>heme</name>
        <dbReference type="ChEBI" id="CHEBI:30413"/>
    </cofactor>
</comment>
<dbReference type="OrthoDB" id="1470350at2759"/>
<dbReference type="AlphaFoldDB" id="A0A4P9W4J8"/>
<dbReference type="PRINTS" id="PR00463">
    <property type="entry name" value="EP450I"/>
</dbReference>
<evidence type="ECO:0000256" key="1">
    <source>
        <dbReference type="ARBA" id="ARBA00010617"/>
    </source>
</evidence>
<dbReference type="InterPro" id="IPR050121">
    <property type="entry name" value="Cytochrome_P450_monoxygenase"/>
</dbReference>
<dbReference type="EMBL" id="KZ997544">
    <property type="protein sequence ID" value="RKO87279.1"/>
    <property type="molecule type" value="Genomic_DNA"/>
</dbReference>
<accession>A0A4P9W4J8</accession>
<name>A0A4P9W4J8_9FUNG</name>
<keyword evidence="2" id="KW-0479">Metal-binding</keyword>
<comment type="similarity">
    <text evidence="1">Belongs to the cytochrome P450 family.</text>
</comment>
<keyword evidence="4" id="KW-1185">Reference proteome</keyword>
<dbReference type="Pfam" id="PF00067">
    <property type="entry name" value="p450"/>
    <property type="match status" value="1"/>
</dbReference>
<evidence type="ECO:0000256" key="2">
    <source>
        <dbReference type="PIRSR" id="PIRSR602401-1"/>
    </source>
</evidence>
<dbReference type="InterPro" id="IPR001128">
    <property type="entry name" value="Cyt_P450"/>
</dbReference>
<keyword evidence="2" id="KW-0408">Iron</keyword>
<dbReference type="GO" id="GO:0005506">
    <property type="term" value="F:iron ion binding"/>
    <property type="evidence" value="ECO:0007669"/>
    <property type="project" value="InterPro"/>
</dbReference>
<gene>
    <name evidence="3" type="ORF">BDK51DRAFT_33539</name>
</gene>
<reference evidence="4" key="1">
    <citation type="journal article" date="2018" name="Nat. Microbiol.">
        <title>Leveraging single-cell genomics to expand the fungal tree of life.</title>
        <authorList>
            <person name="Ahrendt S.R."/>
            <person name="Quandt C.A."/>
            <person name="Ciobanu D."/>
            <person name="Clum A."/>
            <person name="Salamov A."/>
            <person name="Andreopoulos B."/>
            <person name="Cheng J.F."/>
            <person name="Woyke T."/>
            <person name="Pelin A."/>
            <person name="Henrissat B."/>
            <person name="Reynolds N.K."/>
            <person name="Benny G.L."/>
            <person name="Smith M.E."/>
            <person name="James T.Y."/>
            <person name="Grigoriev I.V."/>
        </authorList>
    </citation>
    <scope>NUCLEOTIDE SEQUENCE [LARGE SCALE GENOMIC DNA]</scope>
</reference>
<protein>
    <submittedName>
        <fullName evidence="3">Cytochrome P450</fullName>
    </submittedName>
</protein>
<dbReference type="PRINTS" id="PR00385">
    <property type="entry name" value="P450"/>
</dbReference>
<organism evidence="3 4">
    <name type="scientific">Blyttiomyces helicus</name>
    <dbReference type="NCBI Taxonomy" id="388810"/>
    <lineage>
        <taxon>Eukaryota</taxon>
        <taxon>Fungi</taxon>
        <taxon>Fungi incertae sedis</taxon>
        <taxon>Chytridiomycota</taxon>
        <taxon>Chytridiomycota incertae sedis</taxon>
        <taxon>Chytridiomycetes</taxon>
        <taxon>Chytridiomycetes incertae sedis</taxon>
        <taxon>Blyttiomyces</taxon>
    </lineage>
</organism>
<dbReference type="Gene3D" id="1.10.630.10">
    <property type="entry name" value="Cytochrome P450"/>
    <property type="match status" value="1"/>
</dbReference>
<dbReference type="PANTHER" id="PTHR24305:SF166">
    <property type="entry name" value="CYTOCHROME P450 12A4, MITOCHONDRIAL-RELATED"/>
    <property type="match status" value="1"/>
</dbReference>
<dbReference type="SUPFAM" id="SSF48264">
    <property type="entry name" value="Cytochrome P450"/>
    <property type="match status" value="1"/>
</dbReference>
<dbReference type="InterPro" id="IPR002401">
    <property type="entry name" value="Cyt_P450_E_grp-I"/>
</dbReference>
<feature type="binding site" description="axial binding residue" evidence="2">
    <location>
        <position position="214"/>
    </location>
    <ligand>
        <name>heme</name>
        <dbReference type="ChEBI" id="CHEBI:30413"/>
    </ligand>
    <ligandPart>
        <name>Fe</name>
        <dbReference type="ChEBI" id="CHEBI:18248"/>
    </ligandPart>
</feature>
<keyword evidence="2" id="KW-0349">Heme</keyword>
<proteinExistence type="inferred from homology"/>